<name>A0A6I2R3E4_FLAPL</name>
<keyword evidence="1" id="KW-0677">Repeat</keyword>
<feature type="domain" description="SLH" evidence="3">
    <location>
        <begin position="922"/>
        <end position="996"/>
    </location>
</feature>
<feature type="chain" id="PRO_5026219042" description="SLH domain-containing protein" evidence="2">
    <location>
        <begin position="28"/>
        <end position="1166"/>
    </location>
</feature>
<feature type="domain" description="SLH" evidence="3">
    <location>
        <begin position="1062"/>
        <end position="1125"/>
    </location>
</feature>
<feature type="domain" description="SLH" evidence="3">
    <location>
        <begin position="998"/>
        <end position="1061"/>
    </location>
</feature>
<evidence type="ECO:0000256" key="1">
    <source>
        <dbReference type="ARBA" id="ARBA00022737"/>
    </source>
</evidence>
<evidence type="ECO:0000256" key="2">
    <source>
        <dbReference type="SAM" id="SignalP"/>
    </source>
</evidence>
<evidence type="ECO:0000313" key="4">
    <source>
        <dbReference type="EMBL" id="MSB20003.1"/>
    </source>
</evidence>
<dbReference type="AlphaFoldDB" id="A0A6I2R3E4"/>
<accession>A0A6I2R3E4</accession>
<proteinExistence type="predicted"/>
<evidence type="ECO:0000259" key="3">
    <source>
        <dbReference type="PROSITE" id="PS51272"/>
    </source>
</evidence>
<dbReference type="PROSITE" id="PS51272">
    <property type="entry name" value="SLH"/>
    <property type="match status" value="3"/>
</dbReference>
<keyword evidence="2" id="KW-0732">Signal</keyword>
<reference evidence="4 5" key="1">
    <citation type="journal article" date="2019" name="Nat. Med.">
        <title>A library of human gut bacterial isolates paired with longitudinal multiomics data enables mechanistic microbiome research.</title>
        <authorList>
            <person name="Poyet M."/>
            <person name="Groussin M."/>
            <person name="Gibbons S.M."/>
            <person name="Avila-Pacheco J."/>
            <person name="Jiang X."/>
            <person name="Kearney S.M."/>
            <person name="Perrotta A.R."/>
            <person name="Berdy B."/>
            <person name="Zhao S."/>
            <person name="Lieberman T.D."/>
            <person name="Swanson P.K."/>
            <person name="Smith M."/>
            <person name="Roesemann S."/>
            <person name="Alexander J.E."/>
            <person name="Rich S.A."/>
            <person name="Livny J."/>
            <person name="Vlamakis H."/>
            <person name="Clish C."/>
            <person name="Bullock K."/>
            <person name="Deik A."/>
            <person name="Scott J."/>
            <person name="Pierce K.A."/>
            <person name="Xavier R.J."/>
            <person name="Alm E.J."/>
        </authorList>
    </citation>
    <scope>NUCLEOTIDE SEQUENCE [LARGE SCALE GENOMIC DNA]</scope>
    <source>
        <strain evidence="4 5">BIOML-A2</strain>
    </source>
</reference>
<dbReference type="Pfam" id="PF00395">
    <property type="entry name" value="SLH"/>
    <property type="match status" value="3"/>
</dbReference>
<protein>
    <recommendedName>
        <fullName evidence="3">SLH domain-containing protein</fullName>
    </recommendedName>
</protein>
<dbReference type="RefSeq" id="WP_108981755.1">
    <property type="nucleotide sequence ID" value="NZ_JAQLWY010000020.1"/>
</dbReference>
<dbReference type="EMBL" id="WKPR01000009">
    <property type="protein sequence ID" value="MSB20003.1"/>
    <property type="molecule type" value="Genomic_DNA"/>
</dbReference>
<sequence>MKKNVSRIGALALAAVMAIPMAVPGFAASNNTHWVTATLDGSQVFRESYPAGGQISEIDLVDDLGVGVDISVSVNGNVVSTTRPVNATGTLTNGTVYRLAEDSDRSLKLSTTNNKLADDLDIAITRTARSYQVTANSGPQGFKDNMGSDQTPTCDISGTGTGTVNGNTAWSSIFTPKSGQVIKAFNIRTAAGSQNIITAENKTVQVGSTQVTISKSGDAYTVKTNNIADNLYVTALTADRSSQYQLSVVTVGDVTTDVVSKLLTAGETQKVVLTPGTGVIDTIVIEDGGKSGTLTTGGTSVSVNGHTYAVSWASNGKATVSVPGISANVTITATSRSDKAGLTINASSDVECNLANQTYPKIGDPVTVRLAGKEFTEITSVTISSATDRVTLTGKEYRFTLDGRAYRVDSLSNGSKVLYFDSFPGNITIDVDSKETRHVITLQHDGDSDFEGSRDEIIVYDGDSETITFKALDSSEDIERLVFTVNGKKITADYDDDYVVIDGTRQYLNWMNGKVEVELRDIQSSMTIKSFTTDYDEDYRITVDHDGGATTTNDYVYVNHGQSRTITFKERSGYTIEAIRVTVDGETYEAERGDSYLTVDGRRCSLSWGSSQSSITLNNIRDDMEVYCETDYDGSRSDYRIDVDHDGGATTNNSYVYADRGDNKTITFTEKSGYTIEAIRVTVDGKTYEAERGDSYLTVDGRRCSLSWGSSKSSITLNNIRDDMKVYCDTDYAGTSNPTWGDYTVTLENDRGSYYLGYGEIGVDSGDDQEVSFYAEDGNRLQRLEIVYKGTTYKANYGASSVTINGQRCSVDWDGRDSVSIDLRNIKGNMTVRAVSDRTTDSKTITRDAGTGANIDLSTSSASVDVGRAVTVTVRPDSGYTIDTVTFSFDSRSERAVLNRFDTAFTLGGVTYTTTRGNDGSLSVRFDSVPANMTVKATAVQGTVVTPPVVSGTTHEAYIAGIGNGLFAPNRTVTRGEALVMLLRATQSLNADSMTGMVQHPFIDVGPTSWLYNYVTVAYNRGYLFYLNGTTPTNFNPNAPISRAQFVELACRVFGISNNGPVNTQYNDVLPGYWGASYITQATAAGWINGYGDGRFGPDDTLTRAQLVTIINRATGRRADPGFLNANIGRLNTFSDVGPSYWAYYDILEAANTHTFSSQGGREVWG</sequence>
<dbReference type="Proteomes" id="UP000434475">
    <property type="component" value="Unassembled WGS sequence"/>
</dbReference>
<feature type="signal peptide" evidence="2">
    <location>
        <begin position="1"/>
        <end position="27"/>
    </location>
</feature>
<evidence type="ECO:0000313" key="5">
    <source>
        <dbReference type="Proteomes" id="UP000434475"/>
    </source>
</evidence>
<organism evidence="4 5">
    <name type="scientific">Flavonifractor plautii</name>
    <name type="common">Fusobacterium plautii</name>
    <dbReference type="NCBI Taxonomy" id="292800"/>
    <lineage>
        <taxon>Bacteria</taxon>
        <taxon>Bacillati</taxon>
        <taxon>Bacillota</taxon>
        <taxon>Clostridia</taxon>
        <taxon>Eubacteriales</taxon>
        <taxon>Oscillospiraceae</taxon>
        <taxon>Flavonifractor</taxon>
    </lineage>
</organism>
<comment type="caution">
    <text evidence="4">The sequence shown here is derived from an EMBL/GenBank/DDBJ whole genome shotgun (WGS) entry which is preliminary data.</text>
</comment>
<gene>
    <name evidence="4" type="ORF">GKE97_10795</name>
</gene>
<dbReference type="InterPro" id="IPR001119">
    <property type="entry name" value="SLH_dom"/>
</dbReference>